<evidence type="ECO:0000259" key="11">
    <source>
        <dbReference type="Pfam" id="PF00729"/>
    </source>
</evidence>
<evidence type="ECO:0000313" key="13">
    <source>
        <dbReference type="EMBL" id="AXY96390.1"/>
    </source>
</evidence>
<comment type="subcellular location">
    <subcellularLocation>
        <location evidence="2">Virion</location>
    </subcellularLocation>
</comment>
<evidence type="ECO:0000256" key="3">
    <source>
        <dbReference type="ARBA" id="ARBA00007446"/>
    </source>
</evidence>
<keyword evidence="7" id="KW-0946">Virion</keyword>
<feature type="domain" description="Icosahedral viral capsid protein S" evidence="11">
    <location>
        <begin position="80"/>
        <end position="272"/>
    </location>
</feature>
<protein>
    <recommendedName>
        <fullName evidence="5">Capsid protein</fullName>
    </recommendedName>
    <alternativeName>
        <fullName evidence="9">Coat protein</fullName>
    </alternativeName>
    <alternativeName>
        <fullName evidence="10">p41</fullName>
    </alternativeName>
</protein>
<organism evidence="13">
    <name type="scientific">Moroccan pepper virus</name>
    <dbReference type="NCBI Taxonomy" id="208086"/>
    <lineage>
        <taxon>Viruses</taxon>
        <taxon>Riboviria</taxon>
        <taxon>Orthornavirae</taxon>
        <taxon>Kitrinoviricota</taxon>
        <taxon>Tolucaviricetes</taxon>
        <taxon>Tolivirales</taxon>
        <taxon>Tombusviridae</taxon>
        <taxon>Procedovirinae</taxon>
        <taxon>Tombusvirus</taxon>
        <taxon>Tombusvirus moroccoense</taxon>
    </lineage>
</organism>
<dbReference type="EMBL" id="MG250195">
    <property type="protein sequence ID" value="AXY96390.1"/>
    <property type="molecule type" value="Genomic_RNA"/>
</dbReference>
<dbReference type="Gene3D" id="2.60.120.20">
    <property type="match status" value="1"/>
</dbReference>
<dbReference type="InterPro" id="IPR055068">
    <property type="entry name" value="Coat_P"/>
</dbReference>
<feature type="domain" description="Coat protein P (projecting)" evidence="12">
    <location>
        <begin position="283"/>
        <end position="381"/>
    </location>
</feature>
<keyword evidence="6" id="KW-0167">Capsid protein</keyword>
<reference evidence="13" key="2">
    <citation type="journal article" date="2018" name="Plant Dis.">
        <title>First Report of Moroccan pepper virus on Clematis in Russia and Worldwide.</title>
        <authorList>
            <person name="Zakubanskiy A.V."/>
            <person name="Mitrofanova I.V."/>
            <person name="Chirkov S.N."/>
        </authorList>
    </citation>
    <scope>NUCLEOTIDE SEQUENCE</scope>
    <source>
        <strain evidence="13">MPV-Cl</strain>
    </source>
</reference>
<evidence type="ECO:0000256" key="4">
    <source>
        <dbReference type="ARBA" id="ARBA00011553"/>
    </source>
</evidence>
<evidence type="ECO:0000259" key="12">
    <source>
        <dbReference type="Pfam" id="PF22402"/>
    </source>
</evidence>
<proteinExistence type="inferred from homology"/>
<comment type="subunit">
    <text evidence="4">Homomultimer.</text>
</comment>
<evidence type="ECO:0000256" key="9">
    <source>
        <dbReference type="ARBA" id="ARBA00031336"/>
    </source>
</evidence>
<evidence type="ECO:0000256" key="8">
    <source>
        <dbReference type="ARBA" id="ARBA00023060"/>
    </source>
</evidence>
<dbReference type="InterPro" id="IPR029053">
    <property type="entry name" value="Viral_coat"/>
</dbReference>
<dbReference type="PRINTS" id="PR00233">
    <property type="entry name" value="ICOSAHEDRAL"/>
</dbReference>
<sequence>MAMVVRNNNTALVPYSGGKRGLQKAFGFGATIVGQKIYDNRGKIVGFMVEQGKKGLSKMANALGYGNGQKAQNLVGGMGGAIMAPVAVSRQLRGSKPRFTGRTAGSVTVTHREYVRQVNNTSAFTVNGGIVGNLYQLNPLNGTLFTWLPSIASNFDQYSFNNITLHYVPLCSTTEVGRVGLYHDKDSQDPEPTDRQELANFSTLKETPPWGEVMLRIPTDKIKRYCDDSNAVDHKLIDLGQVGIATYGGAGANAVGDVFISYSITLFSPQPTSSLLSTRQQSLLGATGLTTGPSYLTVSSTATVLTLTFRATGTFMVSGHFRDTGAAVLGLAGNINVNSLTVLDTVGLATSFSINCSVSALPSTITFTSTAITSSTVHCVRAVRANDATLL</sequence>
<evidence type="ECO:0000256" key="1">
    <source>
        <dbReference type="ARBA" id="ARBA00002495"/>
    </source>
</evidence>
<keyword evidence="8" id="KW-1142">T=3 icosahedral capsid protein</keyword>
<dbReference type="GO" id="GO:0005198">
    <property type="term" value="F:structural molecule activity"/>
    <property type="evidence" value="ECO:0007669"/>
    <property type="project" value="InterPro"/>
</dbReference>
<comment type="function">
    <text evidence="1">Capsid protein self-assembles to form an icosahedral capsid with a T=3 symmetry, about 32-35 nm in diameter, and consisting of 180 capsid proteins.</text>
</comment>
<dbReference type="SUPFAM" id="SSF88633">
    <property type="entry name" value="Positive stranded ssRNA viruses"/>
    <property type="match status" value="1"/>
</dbReference>
<dbReference type="Pfam" id="PF22402">
    <property type="entry name" value="Coat_P"/>
    <property type="match status" value="1"/>
</dbReference>
<reference evidence="13" key="1">
    <citation type="submission" date="2017-10" db="EMBL/GenBank/DDBJ databases">
        <authorList>
            <person name="Banno H."/>
            <person name="Chua N.-H."/>
        </authorList>
    </citation>
    <scope>NUCLEOTIDE SEQUENCE</scope>
    <source>
        <strain evidence="13">MPV-Cl</strain>
    </source>
</reference>
<accession>A0A385JFJ1</accession>
<dbReference type="Pfam" id="PF00729">
    <property type="entry name" value="Viral_coat"/>
    <property type="match status" value="1"/>
</dbReference>
<dbReference type="GO" id="GO:0039617">
    <property type="term" value="C:T=3 icosahedral viral capsid"/>
    <property type="evidence" value="ECO:0007669"/>
    <property type="project" value="UniProtKB-KW"/>
</dbReference>
<evidence type="ECO:0000256" key="10">
    <source>
        <dbReference type="ARBA" id="ARBA00031782"/>
    </source>
</evidence>
<evidence type="ECO:0000256" key="5">
    <source>
        <dbReference type="ARBA" id="ARBA00018091"/>
    </source>
</evidence>
<name>A0A385JFJ1_9TOMB</name>
<evidence type="ECO:0000256" key="7">
    <source>
        <dbReference type="ARBA" id="ARBA00022844"/>
    </source>
</evidence>
<dbReference type="InterPro" id="IPR000937">
    <property type="entry name" value="Capsid_prot_S-dom_vir"/>
</dbReference>
<evidence type="ECO:0000256" key="6">
    <source>
        <dbReference type="ARBA" id="ARBA00022561"/>
    </source>
</evidence>
<comment type="similarity">
    <text evidence="3">Belongs to the icosahedral plant coat protein family.</text>
</comment>
<evidence type="ECO:0000256" key="2">
    <source>
        <dbReference type="ARBA" id="ARBA00004328"/>
    </source>
</evidence>